<protein>
    <recommendedName>
        <fullName evidence="4">DUF1622 domain-containing protein</fullName>
    </recommendedName>
</protein>
<evidence type="ECO:0000313" key="3">
    <source>
        <dbReference type="Proteomes" id="UP000731519"/>
    </source>
</evidence>
<organism evidence="2 3">
    <name type="scientific">Streptomyces fradiae ATCC 10745 = DSM 40063</name>
    <dbReference type="NCBI Taxonomy" id="1319510"/>
    <lineage>
        <taxon>Bacteria</taxon>
        <taxon>Bacillati</taxon>
        <taxon>Actinomycetota</taxon>
        <taxon>Actinomycetes</taxon>
        <taxon>Kitasatosporales</taxon>
        <taxon>Streptomycetaceae</taxon>
        <taxon>Streptomyces</taxon>
    </lineage>
</organism>
<dbReference type="Pfam" id="PF07784">
    <property type="entry name" value="DUF1622"/>
    <property type="match status" value="1"/>
</dbReference>
<keyword evidence="3" id="KW-1185">Reference proteome</keyword>
<name>A0ABQ6XNN2_STRFR</name>
<keyword evidence="1" id="KW-0472">Membrane</keyword>
<evidence type="ECO:0008006" key="4">
    <source>
        <dbReference type="Google" id="ProtNLM"/>
    </source>
</evidence>
<dbReference type="PANTHER" id="PTHR38468:SF1">
    <property type="entry name" value="SLL0939 PROTEIN"/>
    <property type="match status" value="1"/>
</dbReference>
<evidence type="ECO:0000256" key="1">
    <source>
        <dbReference type="SAM" id="Phobius"/>
    </source>
</evidence>
<dbReference type="EMBL" id="ASYR01000037">
    <property type="protein sequence ID" value="KAF0647361.1"/>
    <property type="molecule type" value="Genomic_DNA"/>
</dbReference>
<dbReference type="InterPro" id="IPR012427">
    <property type="entry name" value="DUF1622"/>
</dbReference>
<dbReference type="Proteomes" id="UP000731519">
    <property type="component" value="Unassembled WGS sequence"/>
</dbReference>
<reference evidence="2 3" key="1">
    <citation type="submission" date="2013-05" db="EMBL/GenBank/DDBJ databases">
        <title>Genome Sequence of Streptomyces fradiae.</title>
        <authorList>
            <person name="Kirby R."/>
        </authorList>
    </citation>
    <scope>NUCLEOTIDE SEQUENCE [LARGE SCALE GENOMIC DNA]</scope>
    <source>
        <strain evidence="2 3">ATCC 10745</strain>
    </source>
</reference>
<keyword evidence="1" id="KW-0812">Transmembrane</keyword>
<evidence type="ECO:0000313" key="2">
    <source>
        <dbReference type="EMBL" id="KAF0647361.1"/>
    </source>
</evidence>
<feature type="transmembrane region" description="Helical" evidence="1">
    <location>
        <begin position="63"/>
        <end position="88"/>
    </location>
</feature>
<proteinExistence type="predicted"/>
<gene>
    <name evidence="2" type="ORF">K701_23865</name>
</gene>
<comment type="caution">
    <text evidence="2">The sequence shown here is derived from an EMBL/GenBank/DDBJ whole genome shotgun (WGS) entry which is preliminary data.</text>
</comment>
<dbReference type="PANTHER" id="PTHR38468">
    <property type="entry name" value="SLL0939 PROTEIN"/>
    <property type="match status" value="1"/>
</dbReference>
<keyword evidence="1" id="KW-1133">Transmembrane helix</keyword>
<sequence length="184" mass="19181">MGAAAGPRAGIRAAGGVRRGYGVPGRGAWAGWPHPGIGPDVGGYPGAMIMSVELLPESTLSDVIGLMVRLVEFAGALVIFLGAAWAFVQFAKAGLKGRGRVAGFNRIRLSLGRFLVLGLEFQLAGDVLRTAVAPSFTEIGQLAAIAAIRTALNYFLGREIAQERAELARGEAPEGRRPAEGMPT</sequence>
<accession>A0ABQ6XNN2</accession>